<keyword evidence="2" id="KW-0378">Hydrolase</keyword>
<evidence type="ECO:0000256" key="3">
    <source>
        <dbReference type="ARBA" id="ARBA00022912"/>
    </source>
</evidence>
<keyword evidence="3" id="KW-0904">Protein phosphatase</keyword>
<dbReference type="FunFam" id="3.90.190.10:FF:000102">
    <property type="entry name" value="Receptor-type tyrosine-protein phosphatase"/>
    <property type="match status" value="1"/>
</dbReference>
<dbReference type="SUPFAM" id="SSF52799">
    <property type="entry name" value="(Phosphotyrosine protein) phosphatases II"/>
    <property type="match status" value="1"/>
</dbReference>
<dbReference type="Pfam" id="PF00102">
    <property type="entry name" value="Y_phosphatase"/>
    <property type="match status" value="1"/>
</dbReference>
<dbReference type="PRINTS" id="PR00700">
    <property type="entry name" value="PRTYPHPHTASE"/>
</dbReference>
<dbReference type="InterPro" id="IPR000387">
    <property type="entry name" value="Tyr_Pase_dom"/>
</dbReference>
<dbReference type="GO" id="GO:0009653">
    <property type="term" value="P:anatomical structure morphogenesis"/>
    <property type="evidence" value="ECO:0007669"/>
    <property type="project" value="UniProtKB-ARBA"/>
</dbReference>
<feature type="domain" description="Tyrosine-protein phosphatase" evidence="5">
    <location>
        <begin position="115"/>
        <end position="380"/>
    </location>
</feature>
<gene>
    <name evidence="7" type="ORF">KQX54_015880</name>
</gene>
<evidence type="ECO:0000313" key="8">
    <source>
        <dbReference type="Proteomes" id="UP000826195"/>
    </source>
</evidence>
<name>A0AAV7I936_COTGL</name>
<dbReference type="InterPro" id="IPR050348">
    <property type="entry name" value="Protein-Tyr_Phosphatase"/>
</dbReference>
<feature type="domain" description="Tyrosine specific protein phosphatases" evidence="6">
    <location>
        <begin position="290"/>
        <end position="371"/>
    </location>
</feature>
<protein>
    <recommendedName>
        <fullName evidence="1">protein-tyrosine-phosphatase</fullName>
        <ecNumber evidence="1">3.1.3.48</ecNumber>
    </recommendedName>
</protein>
<dbReference type="GO" id="GO:0004725">
    <property type="term" value="F:protein tyrosine phosphatase activity"/>
    <property type="evidence" value="ECO:0007669"/>
    <property type="project" value="UniProtKB-EC"/>
</dbReference>
<evidence type="ECO:0000259" key="6">
    <source>
        <dbReference type="PROSITE" id="PS50056"/>
    </source>
</evidence>
<dbReference type="EMBL" id="JAHXZJ010001119">
    <property type="protein sequence ID" value="KAH0555182.1"/>
    <property type="molecule type" value="Genomic_DNA"/>
</dbReference>
<dbReference type="GO" id="GO:0048666">
    <property type="term" value="P:neuron development"/>
    <property type="evidence" value="ECO:0007669"/>
    <property type="project" value="UniProtKB-ARBA"/>
</dbReference>
<proteinExistence type="predicted"/>
<sequence length="443" mass="51623">MATNSAVDINASDFLSFINKPDSLTRIMKEYYAIVPKHEKEGNIASAQNENKCKKELGMHLTRYLESCIKLRNDGTVLDASFVDGYDFERNRCVAEVSAKDFLKRRTQLNCFKLIRDEYYSIVTRPIDRTITSFMKPENEPKNRYLDIPCWEHSRVVLDTKGRSDYIHANWIDGFEEPKKFIATQDPLANTTADFWRLVWQQNCYVIVMLTPTKVSSGEKCYQYWCPRENGSLDMDEFRIKTLKVTARADYVRTLIEITNKSLKTSRKLSHFQCRNWFEYNTSSDLQWFVQFINMIDRVRRVYMGLFEPKDALLCPVVVHCSAGIGRTGTFCAVDICLNQLVKTAKICVPKVVFNVREHRYAGVMSFKQYSFIYEVLHYFLSVQKNVDKPSFIGTVTKPHSRLFQSDDMEKPQTDKRKFHPIADYQSTILKFETLSVSKDKSC</sequence>
<dbReference type="InterPro" id="IPR000242">
    <property type="entry name" value="PTP_cat"/>
</dbReference>
<evidence type="ECO:0000256" key="1">
    <source>
        <dbReference type="ARBA" id="ARBA00013064"/>
    </source>
</evidence>
<evidence type="ECO:0000256" key="2">
    <source>
        <dbReference type="ARBA" id="ARBA00022801"/>
    </source>
</evidence>
<comment type="catalytic activity">
    <reaction evidence="4">
        <text>O-phospho-L-tyrosyl-[protein] + H2O = L-tyrosyl-[protein] + phosphate</text>
        <dbReference type="Rhea" id="RHEA:10684"/>
        <dbReference type="Rhea" id="RHEA-COMP:10136"/>
        <dbReference type="Rhea" id="RHEA-COMP:20101"/>
        <dbReference type="ChEBI" id="CHEBI:15377"/>
        <dbReference type="ChEBI" id="CHEBI:43474"/>
        <dbReference type="ChEBI" id="CHEBI:46858"/>
        <dbReference type="ChEBI" id="CHEBI:61978"/>
        <dbReference type="EC" id="3.1.3.48"/>
    </reaction>
</comment>
<keyword evidence="8" id="KW-1185">Reference proteome</keyword>
<dbReference type="SMART" id="SM00404">
    <property type="entry name" value="PTPc_motif"/>
    <property type="match status" value="1"/>
</dbReference>
<dbReference type="InterPro" id="IPR029021">
    <property type="entry name" value="Prot-tyrosine_phosphatase-like"/>
</dbReference>
<dbReference type="InterPro" id="IPR003595">
    <property type="entry name" value="Tyr_Pase_cat"/>
</dbReference>
<dbReference type="Gene3D" id="3.90.190.10">
    <property type="entry name" value="Protein tyrosine phosphatase superfamily"/>
    <property type="match status" value="1"/>
</dbReference>
<reference evidence="7 8" key="1">
    <citation type="journal article" date="2021" name="J. Hered.">
        <title>A chromosome-level genome assembly of the parasitoid wasp, Cotesia glomerata (Hymenoptera: Braconidae).</title>
        <authorList>
            <person name="Pinto B.J."/>
            <person name="Weis J.J."/>
            <person name="Gamble T."/>
            <person name="Ode P.J."/>
            <person name="Paul R."/>
            <person name="Zaspel J.M."/>
        </authorList>
    </citation>
    <scope>NUCLEOTIDE SEQUENCE [LARGE SCALE GENOMIC DNA]</scope>
    <source>
        <strain evidence="7">CgM1</strain>
    </source>
</reference>
<dbReference type="PROSITE" id="PS50056">
    <property type="entry name" value="TYR_PHOSPHATASE_2"/>
    <property type="match status" value="1"/>
</dbReference>
<accession>A0AAV7I936</accession>
<dbReference type="Proteomes" id="UP000826195">
    <property type="component" value="Unassembled WGS sequence"/>
</dbReference>
<organism evidence="7 8">
    <name type="scientific">Cotesia glomerata</name>
    <name type="common">Lepidopteran parasitic wasp</name>
    <name type="synonym">Apanteles glomeratus</name>
    <dbReference type="NCBI Taxonomy" id="32391"/>
    <lineage>
        <taxon>Eukaryota</taxon>
        <taxon>Metazoa</taxon>
        <taxon>Ecdysozoa</taxon>
        <taxon>Arthropoda</taxon>
        <taxon>Hexapoda</taxon>
        <taxon>Insecta</taxon>
        <taxon>Pterygota</taxon>
        <taxon>Neoptera</taxon>
        <taxon>Endopterygota</taxon>
        <taxon>Hymenoptera</taxon>
        <taxon>Apocrita</taxon>
        <taxon>Ichneumonoidea</taxon>
        <taxon>Braconidae</taxon>
        <taxon>Microgastrinae</taxon>
        <taxon>Cotesia</taxon>
    </lineage>
</organism>
<comment type="caution">
    <text evidence="7">The sequence shown here is derived from an EMBL/GenBank/DDBJ whole genome shotgun (WGS) entry which is preliminary data.</text>
</comment>
<dbReference type="PROSITE" id="PS50055">
    <property type="entry name" value="TYR_PHOSPHATASE_PTP"/>
    <property type="match status" value="1"/>
</dbReference>
<dbReference type="PROSITE" id="PS00383">
    <property type="entry name" value="TYR_PHOSPHATASE_1"/>
    <property type="match status" value="1"/>
</dbReference>
<dbReference type="AlphaFoldDB" id="A0AAV7I936"/>
<evidence type="ECO:0000256" key="4">
    <source>
        <dbReference type="ARBA" id="ARBA00051722"/>
    </source>
</evidence>
<dbReference type="PANTHER" id="PTHR19134:SF534">
    <property type="entry name" value="LD27988P"/>
    <property type="match status" value="1"/>
</dbReference>
<dbReference type="SMART" id="SM00194">
    <property type="entry name" value="PTPc"/>
    <property type="match status" value="1"/>
</dbReference>
<evidence type="ECO:0000259" key="5">
    <source>
        <dbReference type="PROSITE" id="PS50055"/>
    </source>
</evidence>
<dbReference type="EC" id="3.1.3.48" evidence="1"/>
<dbReference type="InterPro" id="IPR016130">
    <property type="entry name" value="Tyr_Pase_AS"/>
</dbReference>
<dbReference type="PANTHER" id="PTHR19134">
    <property type="entry name" value="RECEPTOR-TYPE TYROSINE-PROTEIN PHOSPHATASE"/>
    <property type="match status" value="1"/>
</dbReference>
<evidence type="ECO:0000313" key="7">
    <source>
        <dbReference type="EMBL" id="KAH0555182.1"/>
    </source>
</evidence>